<dbReference type="EMBL" id="AEEC02000005">
    <property type="protein sequence ID" value="EOA05816.1"/>
    <property type="molecule type" value="Genomic_DNA"/>
</dbReference>
<evidence type="ECO:0000259" key="3">
    <source>
        <dbReference type="PROSITE" id="PS01031"/>
    </source>
</evidence>
<dbReference type="Proteomes" id="UP000006772">
    <property type="component" value="Unassembled WGS sequence"/>
</dbReference>
<name>A0AAI9IGH5_9BURK</name>
<dbReference type="PANTHER" id="PTHR11527">
    <property type="entry name" value="HEAT-SHOCK PROTEIN 20 FAMILY MEMBER"/>
    <property type="match status" value="1"/>
</dbReference>
<dbReference type="InterPro" id="IPR008978">
    <property type="entry name" value="HSP20-like_chaperone"/>
</dbReference>
<dbReference type="Pfam" id="PF00011">
    <property type="entry name" value="HSP20"/>
    <property type="match status" value="1"/>
</dbReference>
<sequence length="105" mass="11676">MKMDVSENEAAYLVKADVPGMKKENIKVDIDGNKVSIVAEVSDSKEEKDGETLIRCERSCERMQRVFSLAHEVDAAHAVAKYEDGVLALTLPKKNGKEARQLKID</sequence>
<evidence type="ECO:0000313" key="4">
    <source>
        <dbReference type="EMBL" id="EOA05816.1"/>
    </source>
</evidence>
<keyword evidence="4" id="KW-0346">Stress response</keyword>
<dbReference type="PROSITE" id="PS01031">
    <property type="entry name" value="SHSP"/>
    <property type="match status" value="1"/>
</dbReference>
<evidence type="ECO:0000256" key="1">
    <source>
        <dbReference type="PROSITE-ProRule" id="PRU00285"/>
    </source>
</evidence>
<accession>A0AAI9IGH5</accession>
<reference evidence="4 5" key="1">
    <citation type="journal article" date="2013" name="Front. Microbiol.">
        <title>The genome of the endophytic bacterium H. frisingense GSF30(T) identifies diverse strategies in the Herbaspirillum genus to interact with plants.</title>
        <authorList>
            <person name="Straub D."/>
            <person name="Rothballer M."/>
            <person name="Hartmann A."/>
            <person name="Ludewig U."/>
        </authorList>
    </citation>
    <scope>NUCLEOTIDE SEQUENCE [LARGE SCALE GENOMIC DNA]</scope>
    <source>
        <strain evidence="4 5">GSF30</strain>
    </source>
</reference>
<dbReference type="CDD" id="cd06464">
    <property type="entry name" value="ACD_sHsps-like"/>
    <property type="match status" value="1"/>
</dbReference>
<organism evidence="4 5">
    <name type="scientific">Herbaspirillum frisingense GSF30</name>
    <dbReference type="NCBI Taxonomy" id="864073"/>
    <lineage>
        <taxon>Bacteria</taxon>
        <taxon>Pseudomonadati</taxon>
        <taxon>Pseudomonadota</taxon>
        <taxon>Betaproteobacteria</taxon>
        <taxon>Burkholderiales</taxon>
        <taxon>Oxalobacteraceae</taxon>
        <taxon>Herbaspirillum</taxon>
    </lineage>
</organism>
<dbReference type="AlphaFoldDB" id="A0AAI9IGH5"/>
<dbReference type="Gene3D" id="2.60.40.790">
    <property type="match status" value="1"/>
</dbReference>
<proteinExistence type="inferred from homology"/>
<feature type="domain" description="SHSP" evidence="3">
    <location>
        <begin position="1"/>
        <end position="105"/>
    </location>
</feature>
<evidence type="ECO:0000313" key="5">
    <source>
        <dbReference type="Proteomes" id="UP000006772"/>
    </source>
</evidence>
<protein>
    <submittedName>
        <fullName evidence="4">Molecular chaperone, small heat shock protein</fullName>
    </submittedName>
</protein>
<comment type="caution">
    <text evidence="4">The sequence shown here is derived from an EMBL/GenBank/DDBJ whole genome shotgun (WGS) entry which is preliminary data.</text>
</comment>
<dbReference type="InterPro" id="IPR002068">
    <property type="entry name" value="A-crystallin/Hsp20_dom"/>
</dbReference>
<dbReference type="SUPFAM" id="SSF49764">
    <property type="entry name" value="HSP20-like chaperones"/>
    <property type="match status" value="1"/>
</dbReference>
<dbReference type="InterPro" id="IPR031107">
    <property type="entry name" value="Small_HSP"/>
</dbReference>
<gene>
    <name evidence="4" type="ORF">HFRIS_005138</name>
</gene>
<comment type="similarity">
    <text evidence="1 2">Belongs to the small heat shock protein (HSP20) family.</text>
</comment>
<evidence type="ECO:0000256" key="2">
    <source>
        <dbReference type="RuleBase" id="RU003616"/>
    </source>
</evidence>